<accession>A0A1G7QJN4</accession>
<gene>
    <name evidence="1" type="ORF">SAMN05421827_102325</name>
</gene>
<evidence type="ECO:0000313" key="2">
    <source>
        <dbReference type="Proteomes" id="UP000199643"/>
    </source>
</evidence>
<dbReference type="EMBL" id="FNCH01000002">
    <property type="protein sequence ID" value="SDF98695.1"/>
    <property type="molecule type" value="Genomic_DNA"/>
</dbReference>
<dbReference type="Proteomes" id="UP000199643">
    <property type="component" value="Unassembled WGS sequence"/>
</dbReference>
<sequence>MMSKTYYQLQYCSFKFTYICFMRNLKRYGVFLKHNHRPGETSEDQANLIKKLLKIRNDIWLAKNEDEICKLIDTAIDSALLVPPNCLNLDVLGYERLVEGKMLSINTMHTDKEIARAGYEMEFIKTNTVLSLASLMLRFANGITEIQNVEHKFKLSEIKFN</sequence>
<proteinExistence type="predicted"/>
<organism evidence="1 2">
    <name type="scientific">Pedobacter terrae</name>
    <dbReference type="NCBI Taxonomy" id="405671"/>
    <lineage>
        <taxon>Bacteria</taxon>
        <taxon>Pseudomonadati</taxon>
        <taxon>Bacteroidota</taxon>
        <taxon>Sphingobacteriia</taxon>
        <taxon>Sphingobacteriales</taxon>
        <taxon>Sphingobacteriaceae</taxon>
        <taxon>Pedobacter</taxon>
    </lineage>
</organism>
<reference evidence="2" key="1">
    <citation type="submission" date="2016-10" db="EMBL/GenBank/DDBJ databases">
        <authorList>
            <person name="Varghese N."/>
            <person name="Submissions S."/>
        </authorList>
    </citation>
    <scope>NUCLEOTIDE SEQUENCE [LARGE SCALE GENOMIC DNA]</scope>
    <source>
        <strain evidence="2">DSM 17933</strain>
    </source>
</reference>
<evidence type="ECO:0000313" key="1">
    <source>
        <dbReference type="EMBL" id="SDF98695.1"/>
    </source>
</evidence>
<dbReference type="AlphaFoldDB" id="A0A1G7QJN4"/>
<name>A0A1G7QJN4_9SPHI</name>
<protein>
    <submittedName>
        <fullName evidence="1">Uncharacterized protein</fullName>
    </submittedName>
</protein>
<keyword evidence="2" id="KW-1185">Reference proteome</keyword>